<evidence type="ECO:0000313" key="5">
    <source>
        <dbReference type="Proteomes" id="UP000286097"/>
    </source>
</evidence>
<evidence type="ECO:0000313" key="4">
    <source>
        <dbReference type="Proteomes" id="UP000282087"/>
    </source>
</evidence>
<organism evidence="2 4">
    <name type="scientific">Peronospora effusa</name>
    <dbReference type="NCBI Taxonomy" id="542832"/>
    <lineage>
        <taxon>Eukaryota</taxon>
        <taxon>Sar</taxon>
        <taxon>Stramenopiles</taxon>
        <taxon>Oomycota</taxon>
        <taxon>Peronosporomycetes</taxon>
        <taxon>Peronosporales</taxon>
        <taxon>Peronosporaceae</taxon>
        <taxon>Peronospora</taxon>
    </lineage>
</organism>
<sequence>MALAQGTKKEVLDLREAVSELVLGTYPLSRSAEALLHWTIQNPKWARTIDFPKSTGNYPYTLWTSSERQHDPQGQAVPQKTER</sequence>
<dbReference type="EMBL" id="QKXF01000223">
    <property type="protein sequence ID" value="RQM13980.1"/>
    <property type="molecule type" value="Genomic_DNA"/>
</dbReference>
<dbReference type="Proteomes" id="UP000286097">
    <property type="component" value="Unassembled WGS sequence"/>
</dbReference>
<accession>A0A3M6VJP6</accession>
<reference evidence="4 5" key="1">
    <citation type="submission" date="2018-06" db="EMBL/GenBank/DDBJ databases">
        <title>Comparative genomics of downy mildews reveals potential adaptations to biotrophy.</title>
        <authorList>
            <person name="Fletcher K."/>
            <person name="Klosterman S.J."/>
            <person name="Derevnina L."/>
            <person name="Martin F."/>
            <person name="Koike S."/>
            <person name="Reyes Chin-Wo S."/>
            <person name="Mou B."/>
            <person name="Michelmore R."/>
        </authorList>
    </citation>
    <scope>NUCLEOTIDE SEQUENCE [LARGE SCALE GENOMIC DNA]</scope>
    <source>
        <strain evidence="3 5">R13</strain>
        <strain evidence="2 4">R14</strain>
    </source>
</reference>
<dbReference type="AlphaFoldDB" id="A0A3M6VJP6"/>
<dbReference type="EMBL" id="QLLG01000301">
    <property type="protein sequence ID" value="RMX64580.1"/>
    <property type="molecule type" value="Genomic_DNA"/>
</dbReference>
<evidence type="ECO:0000256" key="1">
    <source>
        <dbReference type="SAM" id="MobiDB-lite"/>
    </source>
</evidence>
<evidence type="ECO:0000313" key="3">
    <source>
        <dbReference type="EMBL" id="RQM13980.1"/>
    </source>
</evidence>
<keyword evidence="4" id="KW-1185">Reference proteome</keyword>
<dbReference type="VEuPathDB" id="FungiDB:DD237_005051"/>
<dbReference type="Proteomes" id="UP000282087">
    <property type="component" value="Unassembled WGS sequence"/>
</dbReference>
<protein>
    <submittedName>
        <fullName evidence="2">Uncharacterized protein</fullName>
    </submittedName>
</protein>
<name>A0A3M6VJP6_9STRA</name>
<proteinExistence type="predicted"/>
<comment type="caution">
    <text evidence="2">The sequence shown here is derived from an EMBL/GenBank/DDBJ whole genome shotgun (WGS) entry which is preliminary data.</text>
</comment>
<feature type="region of interest" description="Disordered" evidence="1">
    <location>
        <begin position="60"/>
        <end position="83"/>
    </location>
</feature>
<gene>
    <name evidence="3" type="ORF">DD237_005051</name>
    <name evidence="2" type="ORF">DD238_004978</name>
</gene>
<evidence type="ECO:0000313" key="2">
    <source>
        <dbReference type="EMBL" id="RMX64580.1"/>
    </source>
</evidence>